<dbReference type="SUPFAM" id="SSF53613">
    <property type="entry name" value="Ribokinase-like"/>
    <property type="match status" value="1"/>
</dbReference>
<comment type="similarity">
    <text evidence="1">Belongs to the carbohydrate kinase PfkB family.</text>
</comment>
<dbReference type="InterPro" id="IPR029056">
    <property type="entry name" value="Ribokinase-like"/>
</dbReference>
<gene>
    <name evidence="5" type="ORF">GT019_19515</name>
</gene>
<comment type="caution">
    <text evidence="5">The sequence shown here is derived from an EMBL/GenBank/DDBJ whole genome shotgun (WGS) entry which is preliminary data.</text>
</comment>
<reference evidence="5 6" key="1">
    <citation type="submission" date="2020-01" db="EMBL/GenBank/DDBJ databases">
        <title>Paenibacillus soybeanensis sp. nov. isolated from the nodules of soybean (Glycine max(L.) Merr).</title>
        <authorList>
            <person name="Wang H."/>
        </authorList>
    </citation>
    <scope>NUCLEOTIDE SEQUENCE [LARGE SCALE GENOMIC DNA]</scope>
    <source>
        <strain evidence="5 6">T1</strain>
    </source>
</reference>
<evidence type="ECO:0000313" key="5">
    <source>
        <dbReference type="EMBL" id="NBD26068.1"/>
    </source>
</evidence>
<dbReference type="Proteomes" id="UP000665561">
    <property type="component" value="Unassembled WGS sequence"/>
</dbReference>
<organism evidence="5 6">
    <name type="scientific">Paenibacillus glycinis</name>
    <dbReference type="NCBI Taxonomy" id="2697035"/>
    <lineage>
        <taxon>Bacteria</taxon>
        <taxon>Bacillati</taxon>
        <taxon>Bacillota</taxon>
        <taxon>Bacilli</taxon>
        <taxon>Bacillales</taxon>
        <taxon>Paenibacillaceae</taxon>
        <taxon>Paenibacillus</taxon>
    </lineage>
</organism>
<feature type="domain" description="Carbohydrate kinase PfkB" evidence="4">
    <location>
        <begin position="14"/>
        <end position="308"/>
    </location>
</feature>
<name>A0ABW9XTT9_9BACL</name>
<dbReference type="Gene3D" id="3.40.1190.20">
    <property type="match status" value="1"/>
</dbReference>
<dbReference type="PANTHER" id="PTHR43320">
    <property type="entry name" value="SUGAR KINASE"/>
    <property type="match status" value="1"/>
</dbReference>
<accession>A0ABW9XTT9</accession>
<dbReference type="PANTHER" id="PTHR43320:SF2">
    <property type="entry name" value="2-DEHYDRO-3-DEOXYGLUCONOKINASE_2-DEHYDRO-3-DEOXYGALACTONOKINASE"/>
    <property type="match status" value="1"/>
</dbReference>
<keyword evidence="3 5" id="KW-0418">Kinase</keyword>
<evidence type="ECO:0000259" key="4">
    <source>
        <dbReference type="Pfam" id="PF00294"/>
    </source>
</evidence>
<evidence type="ECO:0000313" key="6">
    <source>
        <dbReference type="Proteomes" id="UP000665561"/>
    </source>
</evidence>
<keyword evidence="2" id="KW-0808">Transferase</keyword>
<protein>
    <submittedName>
        <fullName evidence="5">Sugar kinase</fullName>
    </submittedName>
</protein>
<dbReference type="EMBL" id="JAAAMV010000018">
    <property type="protein sequence ID" value="NBD26068.1"/>
    <property type="molecule type" value="Genomic_DNA"/>
</dbReference>
<keyword evidence="6" id="KW-1185">Reference proteome</keyword>
<dbReference type="InterPro" id="IPR002173">
    <property type="entry name" value="Carboh/pur_kinase_PfkB_CS"/>
</dbReference>
<proteinExistence type="inferred from homology"/>
<dbReference type="Pfam" id="PF00294">
    <property type="entry name" value="PfkB"/>
    <property type="match status" value="1"/>
</dbReference>
<dbReference type="InterPro" id="IPR052700">
    <property type="entry name" value="Carb_kinase_PfkB-like"/>
</dbReference>
<dbReference type="GO" id="GO:0016301">
    <property type="term" value="F:kinase activity"/>
    <property type="evidence" value="ECO:0007669"/>
    <property type="project" value="UniProtKB-KW"/>
</dbReference>
<evidence type="ECO:0000256" key="3">
    <source>
        <dbReference type="ARBA" id="ARBA00022777"/>
    </source>
</evidence>
<evidence type="ECO:0000256" key="1">
    <source>
        <dbReference type="ARBA" id="ARBA00010688"/>
    </source>
</evidence>
<sequence>MEEGERVLNSQSPDLLTFGETMALLMPQDFRSIEHASSLEQSFGGAESNVAIGAARLGCSVGWFGALGDDPFGRLILKRIRGEGVDVSRVKLAPDAPTGMMFRETVAGKLAVHYFRQHSAASRMSPDDLDLDYIRGCKILHVTGITPALSDSCRETVFAAVAAAKSAGARISFDPNLRLKLWTVEDARRVVLPLAEMADYFLPGWDELRLLYDTEDFELVKDKLSRLKAVSVVKGVGDTTVVLENGSAVEIPFYPVDQVVDTVGAGDAFGSGFLAGLLKGMSPAEAVRLGSINGALVVQMRGDWEALPDWTTASRRLSDKGWVER</sequence>
<dbReference type="InterPro" id="IPR011611">
    <property type="entry name" value="PfkB_dom"/>
</dbReference>
<dbReference type="PROSITE" id="PS00584">
    <property type="entry name" value="PFKB_KINASES_2"/>
    <property type="match status" value="1"/>
</dbReference>
<dbReference type="CDD" id="cd01166">
    <property type="entry name" value="KdgK"/>
    <property type="match status" value="1"/>
</dbReference>
<evidence type="ECO:0000256" key="2">
    <source>
        <dbReference type="ARBA" id="ARBA00022679"/>
    </source>
</evidence>